<dbReference type="EMBL" id="JACCKB010000430">
    <property type="protein sequence ID" value="NYZ70347.1"/>
    <property type="molecule type" value="Genomic_DNA"/>
</dbReference>
<dbReference type="RefSeq" id="WP_180572208.1">
    <property type="nucleotide sequence ID" value="NZ_JACCKB010000430.1"/>
</dbReference>
<proteinExistence type="predicted"/>
<keyword evidence="2" id="KW-1185">Reference proteome</keyword>
<gene>
    <name evidence="1" type="ORF">H0A36_30510</name>
</gene>
<sequence>METNNTEALEKAIAKLIVQLDAANHVAGYLADALYSLLDCDATERALDINEYREQLAKGCDCDFGMQALDAYKKYLDHAPRAKPAVYIFDASKWRLGDA</sequence>
<name>A0A853ILZ8_9GAMM</name>
<accession>A0A853ILZ8</accession>
<evidence type="ECO:0000313" key="1">
    <source>
        <dbReference type="EMBL" id="NYZ70347.1"/>
    </source>
</evidence>
<dbReference type="AlphaFoldDB" id="A0A853ILZ8"/>
<reference evidence="1 2" key="1">
    <citation type="submission" date="2020-07" db="EMBL/GenBank/DDBJ databases">
        <title>Endozoicomonas sp. nov., isolated from sediment.</title>
        <authorList>
            <person name="Gu T."/>
        </authorList>
    </citation>
    <scope>NUCLEOTIDE SEQUENCE [LARGE SCALE GENOMIC DNA]</scope>
    <source>
        <strain evidence="1 2">SM1973</strain>
    </source>
</reference>
<organism evidence="1 2">
    <name type="scientific">Spartinivicinus marinus</name>
    <dbReference type="NCBI Taxonomy" id="2994442"/>
    <lineage>
        <taxon>Bacteria</taxon>
        <taxon>Pseudomonadati</taxon>
        <taxon>Pseudomonadota</taxon>
        <taxon>Gammaproteobacteria</taxon>
        <taxon>Oceanospirillales</taxon>
        <taxon>Zooshikellaceae</taxon>
        <taxon>Spartinivicinus</taxon>
    </lineage>
</organism>
<evidence type="ECO:0000313" key="2">
    <source>
        <dbReference type="Proteomes" id="UP000569732"/>
    </source>
</evidence>
<comment type="caution">
    <text evidence="1">The sequence shown here is derived from an EMBL/GenBank/DDBJ whole genome shotgun (WGS) entry which is preliminary data.</text>
</comment>
<dbReference type="Proteomes" id="UP000569732">
    <property type="component" value="Unassembled WGS sequence"/>
</dbReference>
<protein>
    <submittedName>
        <fullName evidence="1">Uncharacterized protein</fullName>
    </submittedName>
</protein>